<accession>A0ABV8U8Y3</accession>
<evidence type="ECO:0000256" key="2">
    <source>
        <dbReference type="ARBA" id="ARBA00023125"/>
    </source>
</evidence>
<dbReference type="Proteomes" id="UP001595776">
    <property type="component" value="Unassembled WGS sequence"/>
</dbReference>
<keyword evidence="3" id="KW-0804">Transcription</keyword>
<evidence type="ECO:0000256" key="3">
    <source>
        <dbReference type="ARBA" id="ARBA00023163"/>
    </source>
</evidence>
<dbReference type="InterPro" id="IPR009057">
    <property type="entry name" value="Homeodomain-like_sf"/>
</dbReference>
<proteinExistence type="predicted"/>
<dbReference type="Pfam" id="PF12625">
    <property type="entry name" value="Arabinose_bd"/>
    <property type="match status" value="1"/>
</dbReference>
<name>A0ABV8U8Y3_9PROT</name>
<protein>
    <submittedName>
        <fullName evidence="5">AraC family transcriptional regulator</fullName>
    </submittedName>
</protein>
<dbReference type="InterPro" id="IPR020449">
    <property type="entry name" value="Tscrpt_reg_AraC-type_HTH"/>
</dbReference>
<evidence type="ECO:0000313" key="6">
    <source>
        <dbReference type="Proteomes" id="UP001595776"/>
    </source>
</evidence>
<reference evidence="6" key="1">
    <citation type="journal article" date="2019" name="Int. J. Syst. Evol. Microbiol.">
        <title>The Global Catalogue of Microorganisms (GCM) 10K type strain sequencing project: providing services to taxonomists for standard genome sequencing and annotation.</title>
        <authorList>
            <consortium name="The Broad Institute Genomics Platform"/>
            <consortium name="The Broad Institute Genome Sequencing Center for Infectious Disease"/>
            <person name="Wu L."/>
            <person name="Ma J."/>
        </authorList>
    </citation>
    <scope>NUCLEOTIDE SEQUENCE [LARGE SCALE GENOMIC DNA]</scope>
    <source>
        <strain evidence="6">CGMCC 1.15304</strain>
    </source>
</reference>
<keyword evidence="1" id="KW-0805">Transcription regulation</keyword>
<dbReference type="PROSITE" id="PS01124">
    <property type="entry name" value="HTH_ARAC_FAMILY_2"/>
    <property type="match status" value="1"/>
</dbReference>
<dbReference type="SUPFAM" id="SSF46689">
    <property type="entry name" value="Homeodomain-like"/>
    <property type="match status" value="1"/>
</dbReference>
<dbReference type="InterPro" id="IPR018060">
    <property type="entry name" value="HTH_AraC"/>
</dbReference>
<evidence type="ECO:0000313" key="5">
    <source>
        <dbReference type="EMBL" id="MFC4347095.1"/>
    </source>
</evidence>
<dbReference type="PRINTS" id="PR00032">
    <property type="entry name" value="HTHARAC"/>
</dbReference>
<organism evidence="5 6">
    <name type="scientific">Kordiimonas lipolytica</name>
    <dbReference type="NCBI Taxonomy" id="1662421"/>
    <lineage>
        <taxon>Bacteria</taxon>
        <taxon>Pseudomonadati</taxon>
        <taxon>Pseudomonadota</taxon>
        <taxon>Alphaproteobacteria</taxon>
        <taxon>Kordiimonadales</taxon>
        <taxon>Kordiimonadaceae</taxon>
        <taxon>Kordiimonas</taxon>
    </lineage>
</organism>
<dbReference type="PANTHER" id="PTHR47894">
    <property type="entry name" value="HTH-TYPE TRANSCRIPTIONAL REGULATOR GADX"/>
    <property type="match status" value="1"/>
</dbReference>
<evidence type="ECO:0000259" key="4">
    <source>
        <dbReference type="PROSITE" id="PS01124"/>
    </source>
</evidence>
<feature type="domain" description="HTH araC/xylS-type" evidence="4">
    <location>
        <begin position="231"/>
        <end position="329"/>
    </location>
</feature>
<dbReference type="RefSeq" id="WP_068151230.1">
    <property type="nucleotide sequence ID" value="NZ_JBHSCR010000003.1"/>
</dbReference>
<comment type="caution">
    <text evidence="5">The sequence shown here is derived from an EMBL/GenBank/DDBJ whole genome shotgun (WGS) entry which is preliminary data.</text>
</comment>
<dbReference type="Pfam" id="PF12833">
    <property type="entry name" value="HTH_18"/>
    <property type="match status" value="1"/>
</dbReference>
<dbReference type="PANTHER" id="PTHR47894:SF1">
    <property type="entry name" value="HTH-TYPE TRANSCRIPTIONAL REGULATOR VQSM"/>
    <property type="match status" value="1"/>
</dbReference>
<dbReference type="SMART" id="SM00342">
    <property type="entry name" value="HTH_ARAC"/>
    <property type="match status" value="1"/>
</dbReference>
<dbReference type="InterPro" id="IPR032687">
    <property type="entry name" value="AraC-type_N"/>
</dbReference>
<sequence length="340" mass="38523">MTAANIFLSELYRLADRKGLDAQGLLSRAGISPEAINAPGVRVDTEKLAVIVQGIWDGVEDEAMGLSASTIPRGSFHMMGTVAIGERNLRQALLMGIRFYAMVTDAFSMELKEEGDQAILKFHMVSPELDKSHLFAEINLMGWHRFASWLISENVVLNVVYFDYAPPKYVSEYAYLFPGEHHFGADFQGFSFHRKFLDHEILRNKAALKRFIKRCPNDFFIQPKTDFSLTSELKRMLKKKLPDSFPVIDEVADTLHMTRRTLIRKLSDEGTSYQKLKNLVRCDHAVYLLTKRTMPLAAVAEAVGFSDPAVFTRAFKAWTGVSPRDYRRTAGAPNTEEMQE</sequence>
<dbReference type="Gene3D" id="1.10.10.60">
    <property type="entry name" value="Homeodomain-like"/>
    <property type="match status" value="1"/>
</dbReference>
<evidence type="ECO:0000256" key="1">
    <source>
        <dbReference type="ARBA" id="ARBA00023015"/>
    </source>
</evidence>
<keyword evidence="2" id="KW-0238">DNA-binding</keyword>
<gene>
    <name evidence="5" type="ORF">ACFO5Q_04495</name>
</gene>
<keyword evidence="6" id="KW-1185">Reference proteome</keyword>
<dbReference type="EMBL" id="JBHSCR010000003">
    <property type="protein sequence ID" value="MFC4347095.1"/>
    <property type="molecule type" value="Genomic_DNA"/>
</dbReference>